<evidence type="ECO:0000313" key="1">
    <source>
        <dbReference type="EMBL" id="JAD33438.1"/>
    </source>
</evidence>
<proteinExistence type="predicted"/>
<organism evidence="1">
    <name type="scientific">Arundo donax</name>
    <name type="common">Giant reed</name>
    <name type="synonym">Donax arundinaceus</name>
    <dbReference type="NCBI Taxonomy" id="35708"/>
    <lineage>
        <taxon>Eukaryota</taxon>
        <taxon>Viridiplantae</taxon>
        <taxon>Streptophyta</taxon>
        <taxon>Embryophyta</taxon>
        <taxon>Tracheophyta</taxon>
        <taxon>Spermatophyta</taxon>
        <taxon>Magnoliopsida</taxon>
        <taxon>Liliopsida</taxon>
        <taxon>Poales</taxon>
        <taxon>Poaceae</taxon>
        <taxon>PACMAD clade</taxon>
        <taxon>Arundinoideae</taxon>
        <taxon>Arundineae</taxon>
        <taxon>Arundo</taxon>
    </lineage>
</organism>
<protein>
    <submittedName>
        <fullName evidence="1">Uncharacterized protein</fullName>
    </submittedName>
</protein>
<dbReference type="AlphaFoldDB" id="A0A0A8Z6W8"/>
<accession>A0A0A8Z6W8</accession>
<reference evidence="1" key="1">
    <citation type="submission" date="2014-09" db="EMBL/GenBank/DDBJ databases">
        <authorList>
            <person name="Magalhaes I.L.F."/>
            <person name="Oliveira U."/>
            <person name="Santos F.R."/>
            <person name="Vidigal T.H.D.A."/>
            <person name="Brescovit A.D."/>
            <person name="Santos A.J."/>
        </authorList>
    </citation>
    <scope>NUCLEOTIDE SEQUENCE</scope>
    <source>
        <tissue evidence="1">Shoot tissue taken approximately 20 cm above the soil surface</tissue>
    </source>
</reference>
<dbReference type="EMBL" id="GBRH01264457">
    <property type="protein sequence ID" value="JAD33438.1"/>
    <property type="molecule type" value="Transcribed_RNA"/>
</dbReference>
<sequence>MITEHSQFTERVAYTFSRSAAVRCTAAATDAEVAEANTPNTSLT</sequence>
<reference evidence="1" key="2">
    <citation type="journal article" date="2015" name="Data Brief">
        <title>Shoot transcriptome of the giant reed, Arundo donax.</title>
        <authorList>
            <person name="Barrero R.A."/>
            <person name="Guerrero F.D."/>
            <person name="Moolhuijzen P."/>
            <person name="Goolsby J.A."/>
            <person name="Tidwell J."/>
            <person name="Bellgard S.E."/>
            <person name="Bellgard M.I."/>
        </authorList>
    </citation>
    <scope>NUCLEOTIDE SEQUENCE</scope>
    <source>
        <tissue evidence="1">Shoot tissue taken approximately 20 cm above the soil surface</tissue>
    </source>
</reference>
<name>A0A0A8Z6W8_ARUDO</name>